<accession>A0A9D1QRW7</accession>
<dbReference type="PANTHER" id="PTHR42850">
    <property type="entry name" value="METALLOPHOSPHOESTERASE"/>
    <property type="match status" value="1"/>
</dbReference>
<dbReference type="InterPro" id="IPR050126">
    <property type="entry name" value="Ap4A_hydrolase"/>
</dbReference>
<dbReference type="AlphaFoldDB" id="A0A9D1QRW7"/>
<dbReference type="GO" id="GO:0005737">
    <property type="term" value="C:cytoplasm"/>
    <property type="evidence" value="ECO:0007669"/>
    <property type="project" value="TreeGrafter"/>
</dbReference>
<evidence type="ECO:0000313" key="2">
    <source>
        <dbReference type="EMBL" id="HIW71679.1"/>
    </source>
</evidence>
<dbReference type="GO" id="GO:0016791">
    <property type="term" value="F:phosphatase activity"/>
    <property type="evidence" value="ECO:0007669"/>
    <property type="project" value="TreeGrafter"/>
</dbReference>
<name>A0A9D1QRW7_9LACO</name>
<sequence>MTKITFIGDIHSAADDLQVLLADPMICQNKIVFIGDYIDGKAKRHFSDHTETNVLDSLGVLDILMDRVARCGDVALLGNHDELWVETAKQDGDGYAEWREKAGHQLADKLGITATKLVAVAAALNAKPLRRYTQFLESLPLTWSNDRIVAVHAGLNWQRPFRRQRKCDLLDIRGDYYFEGRGKHEQWHHNDLGKIIVTGHTPVQRLGVHSHGYIKMQSNAHDVPRYLINDGSRSKRFDSGIFALTLNGSGKIVQTKKAINGVLYDGEQRVTEAMVSRALRFTGHGKRLVHN</sequence>
<evidence type="ECO:0000259" key="1">
    <source>
        <dbReference type="Pfam" id="PF00149"/>
    </source>
</evidence>
<dbReference type="Pfam" id="PF00149">
    <property type="entry name" value="Metallophos"/>
    <property type="match status" value="1"/>
</dbReference>
<dbReference type="SUPFAM" id="SSF56300">
    <property type="entry name" value="Metallo-dependent phosphatases"/>
    <property type="match status" value="1"/>
</dbReference>
<gene>
    <name evidence="2" type="ORF">H9875_03540</name>
</gene>
<reference evidence="2" key="2">
    <citation type="submission" date="2021-04" db="EMBL/GenBank/DDBJ databases">
        <authorList>
            <person name="Gilroy R."/>
        </authorList>
    </citation>
    <scope>NUCLEOTIDE SEQUENCE</scope>
    <source>
        <strain evidence="2">CHK173-259</strain>
    </source>
</reference>
<dbReference type="PANTHER" id="PTHR42850:SF4">
    <property type="entry name" value="ZINC-DEPENDENT ENDOPOLYPHOSPHATASE"/>
    <property type="match status" value="1"/>
</dbReference>
<dbReference type="InterPro" id="IPR029052">
    <property type="entry name" value="Metallo-depent_PP-like"/>
</dbReference>
<reference evidence="2" key="1">
    <citation type="journal article" date="2021" name="PeerJ">
        <title>Extensive microbial diversity within the chicken gut microbiome revealed by metagenomics and culture.</title>
        <authorList>
            <person name="Gilroy R."/>
            <person name="Ravi A."/>
            <person name="Getino M."/>
            <person name="Pursley I."/>
            <person name="Horton D.L."/>
            <person name="Alikhan N.F."/>
            <person name="Baker D."/>
            <person name="Gharbi K."/>
            <person name="Hall N."/>
            <person name="Watson M."/>
            <person name="Adriaenssens E.M."/>
            <person name="Foster-Nyarko E."/>
            <person name="Jarju S."/>
            <person name="Secka A."/>
            <person name="Antonio M."/>
            <person name="Oren A."/>
            <person name="Chaudhuri R.R."/>
            <person name="La Ragione R."/>
            <person name="Hildebrand F."/>
            <person name="Pallen M.J."/>
        </authorList>
    </citation>
    <scope>NUCLEOTIDE SEQUENCE</scope>
    <source>
        <strain evidence="2">CHK173-259</strain>
    </source>
</reference>
<dbReference type="Gene3D" id="3.60.21.10">
    <property type="match status" value="1"/>
</dbReference>
<organism evidence="2 3">
    <name type="scientific">Candidatus Levilactobacillus faecigallinarum</name>
    <dbReference type="NCBI Taxonomy" id="2838638"/>
    <lineage>
        <taxon>Bacteria</taxon>
        <taxon>Bacillati</taxon>
        <taxon>Bacillota</taxon>
        <taxon>Bacilli</taxon>
        <taxon>Lactobacillales</taxon>
        <taxon>Lactobacillaceae</taxon>
        <taxon>Levilactobacillus</taxon>
    </lineage>
</organism>
<proteinExistence type="predicted"/>
<feature type="domain" description="Calcineurin-like phosphoesterase" evidence="1">
    <location>
        <begin position="3"/>
        <end position="208"/>
    </location>
</feature>
<comment type="caution">
    <text evidence="2">The sequence shown here is derived from an EMBL/GenBank/DDBJ whole genome shotgun (WGS) entry which is preliminary data.</text>
</comment>
<evidence type="ECO:0000313" key="3">
    <source>
        <dbReference type="Proteomes" id="UP000886822"/>
    </source>
</evidence>
<dbReference type="Proteomes" id="UP000886822">
    <property type="component" value="Unassembled WGS sequence"/>
</dbReference>
<dbReference type="EMBL" id="DXGJ01000028">
    <property type="protein sequence ID" value="HIW71679.1"/>
    <property type="molecule type" value="Genomic_DNA"/>
</dbReference>
<dbReference type="InterPro" id="IPR004843">
    <property type="entry name" value="Calcineurin-like_PHP"/>
</dbReference>
<protein>
    <submittedName>
        <fullName evidence="2">Metallophosphoesterase</fullName>
    </submittedName>
</protein>